<gene>
    <name evidence="3" type="ORF">GA0070563_10711</name>
</gene>
<dbReference type="RefSeq" id="WP_074475406.1">
    <property type="nucleotide sequence ID" value="NZ_FMCT01000007.1"/>
</dbReference>
<accession>A0A1C4YWG8</accession>
<dbReference type="PANTHER" id="PTHR39639:SF1">
    <property type="entry name" value="DUF262 DOMAIN-CONTAINING PROTEIN"/>
    <property type="match status" value="1"/>
</dbReference>
<dbReference type="InterPro" id="IPR004919">
    <property type="entry name" value="GmrSD_N"/>
</dbReference>
<dbReference type="PANTHER" id="PTHR39639">
    <property type="entry name" value="CHROMOSOME 16, WHOLE GENOME SHOTGUN SEQUENCE"/>
    <property type="match status" value="1"/>
</dbReference>
<dbReference type="Pfam" id="PF03235">
    <property type="entry name" value="GmrSD_N"/>
    <property type="match status" value="1"/>
</dbReference>
<proteinExistence type="predicted"/>
<evidence type="ECO:0000313" key="4">
    <source>
        <dbReference type="Proteomes" id="UP000183585"/>
    </source>
</evidence>
<evidence type="ECO:0000256" key="1">
    <source>
        <dbReference type="SAM" id="MobiDB-lite"/>
    </source>
</evidence>
<evidence type="ECO:0000313" key="3">
    <source>
        <dbReference type="EMBL" id="SCF25083.1"/>
    </source>
</evidence>
<name>A0A1C4YWG8_9ACTN</name>
<dbReference type="AlphaFoldDB" id="A0A1C4YWG8"/>
<protein>
    <recommendedName>
        <fullName evidence="2">GmrSD restriction endonucleases N-terminal domain-containing protein</fullName>
    </recommendedName>
</protein>
<feature type="domain" description="GmrSD restriction endonucleases N-terminal" evidence="2">
    <location>
        <begin position="45"/>
        <end position="183"/>
    </location>
</feature>
<feature type="region of interest" description="Disordered" evidence="1">
    <location>
        <begin position="1"/>
        <end position="24"/>
    </location>
</feature>
<dbReference type="Proteomes" id="UP000183585">
    <property type="component" value="Unassembled WGS sequence"/>
</dbReference>
<organism evidence="3 4">
    <name type="scientific">Micromonospora carbonacea</name>
    <dbReference type="NCBI Taxonomy" id="47853"/>
    <lineage>
        <taxon>Bacteria</taxon>
        <taxon>Bacillati</taxon>
        <taxon>Actinomycetota</taxon>
        <taxon>Actinomycetes</taxon>
        <taxon>Micromonosporales</taxon>
        <taxon>Micromonosporaceae</taxon>
        <taxon>Micromonospora</taxon>
    </lineage>
</organism>
<keyword evidence="4" id="KW-1185">Reference proteome</keyword>
<sequence>MSQTEEDVEASEDETPEPLDLTADERKLVTQPYDYSVDQLTSHVEKGKIQLIEVPYQREYVWDDSKASRLMESLLLNVPIPVCYFAENEDGSWEVIDGLQRVHSIVRFLKGDIVLRGLSVLTELNGKRFHELPARDRRRIESRTLRFVVITEESHPDIKFDVFERLNTGAVKLAPQELRNCIYRGALNDALHELASETELGEVLGRNKDLRMRNEELALRFLALHGDLPGYKPPVTQFLNEYMRRNRSTGPSRQAVDSFRQTISTVRTVFKASAFRTLKEGKPSANINRAFFDAVTLSIAFADRDAVVAKADAVRRGHEGLLRNPDFLPLIGRATADRTRMHGRVRMYTRMLQDVGIRSNLPKLPNE</sequence>
<evidence type="ECO:0000259" key="2">
    <source>
        <dbReference type="Pfam" id="PF03235"/>
    </source>
</evidence>
<reference evidence="4" key="1">
    <citation type="submission" date="2016-06" db="EMBL/GenBank/DDBJ databases">
        <authorList>
            <person name="Varghese N."/>
            <person name="Submissions Spin"/>
        </authorList>
    </citation>
    <scope>NUCLEOTIDE SEQUENCE [LARGE SCALE GENOMIC DNA]</scope>
    <source>
        <strain evidence="4">DSM 43168</strain>
    </source>
</reference>
<feature type="compositionally biased region" description="Acidic residues" evidence="1">
    <location>
        <begin position="1"/>
        <end position="17"/>
    </location>
</feature>
<dbReference type="EMBL" id="FMCT01000007">
    <property type="protein sequence ID" value="SCF25083.1"/>
    <property type="molecule type" value="Genomic_DNA"/>
</dbReference>